<dbReference type="Pfam" id="PF08223">
    <property type="entry name" value="PaaX_C"/>
    <property type="match status" value="1"/>
</dbReference>
<dbReference type="AlphaFoldDB" id="A0A2I1RCM3"/>
<organism evidence="4 5">
    <name type="scientific">Gordonia terrae</name>
    <dbReference type="NCBI Taxonomy" id="2055"/>
    <lineage>
        <taxon>Bacteria</taxon>
        <taxon>Bacillati</taxon>
        <taxon>Actinomycetota</taxon>
        <taxon>Actinomycetes</taxon>
        <taxon>Mycobacteriales</taxon>
        <taxon>Gordoniaceae</taxon>
        <taxon>Gordonia</taxon>
    </lineage>
</organism>
<name>A0A2I1RCM3_9ACTN</name>
<dbReference type="Gene3D" id="1.10.10.10">
    <property type="entry name" value="Winged helix-like DNA-binding domain superfamily/Winged helix DNA-binding domain"/>
    <property type="match status" value="1"/>
</dbReference>
<dbReference type="InterPro" id="IPR012906">
    <property type="entry name" value="PaaX-like_N"/>
</dbReference>
<evidence type="ECO:0000313" key="4">
    <source>
        <dbReference type="EMBL" id="PKZ66893.1"/>
    </source>
</evidence>
<dbReference type="GO" id="GO:0006351">
    <property type="term" value="P:DNA-templated transcription"/>
    <property type="evidence" value="ECO:0007669"/>
    <property type="project" value="InterPro"/>
</dbReference>
<proteinExistence type="predicted"/>
<evidence type="ECO:0000259" key="2">
    <source>
        <dbReference type="Pfam" id="PF08223"/>
    </source>
</evidence>
<dbReference type="PANTHER" id="PTHR30319">
    <property type="entry name" value="PHENYLACETIC ACID REGULATOR-RELATED TRANSCRIPTIONAL REPRESSOR"/>
    <property type="match status" value="1"/>
</dbReference>
<feature type="domain" description="Transcriptional repressor PaaX-like central Cas2-like" evidence="3">
    <location>
        <begin position="115"/>
        <end position="189"/>
    </location>
</feature>
<evidence type="ECO:0000259" key="3">
    <source>
        <dbReference type="Pfam" id="PF20803"/>
    </source>
</evidence>
<feature type="domain" description="Transcriptional repressor PaaX-like N-terminal" evidence="1">
    <location>
        <begin position="26"/>
        <end position="79"/>
    </location>
</feature>
<feature type="domain" description="Transcriptional repressor PaaX-like C-terminal" evidence="2">
    <location>
        <begin position="196"/>
        <end position="283"/>
    </location>
</feature>
<evidence type="ECO:0000259" key="1">
    <source>
        <dbReference type="Pfam" id="PF07848"/>
    </source>
</evidence>
<sequence>MFSASARGETPMEKIVDEFDSRPGSATSLLRTILGVTVGSEPTWLSTSNIVALMGAVGVADKPARTALARLKAKGHLVARFDPTPGYVASERAARVFARDILRYVRPRLMTDTDPWCLISFSVPEQDRGLRHQLRRRLTWMGCGSVANGLWICPAYMDDEVHEMVAELGLTGHVTTFIVSEIHGATEPEVAVTKWWDFELARYLHDHFLRAHAEAMAAYARSSDPRTAFHGWTKALDLWRPITYVDPALPSSLMSADWPGTVSVPGFLELGDTLERPAGRFIEEVTGRPSAMSAYREGLPR</sequence>
<accession>A0A2I1RCM3</accession>
<dbReference type="InterPro" id="IPR048846">
    <property type="entry name" value="PaaX-like_central"/>
</dbReference>
<dbReference type="Proteomes" id="UP000234662">
    <property type="component" value="Unassembled WGS sequence"/>
</dbReference>
<dbReference type="InterPro" id="IPR011965">
    <property type="entry name" value="PaaX_trns_reg"/>
</dbReference>
<dbReference type="Pfam" id="PF20803">
    <property type="entry name" value="PaaX_M"/>
    <property type="match status" value="1"/>
</dbReference>
<dbReference type="Gene3D" id="3.30.70.2650">
    <property type="match status" value="1"/>
</dbReference>
<protein>
    <submittedName>
        <fullName evidence="4">Regulator</fullName>
    </submittedName>
</protein>
<dbReference type="PANTHER" id="PTHR30319:SF1">
    <property type="entry name" value="TRANSCRIPTIONAL REPRESSOR PAAX"/>
    <property type="match status" value="1"/>
</dbReference>
<dbReference type="PIRSF" id="PIRSF020623">
    <property type="entry name" value="PaaX"/>
    <property type="match status" value="1"/>
</dbReference>
<evidence type="ECO:0000313" key="5">
    <source>
        <dbReference type="Proteomes" id="UP000234662"/>
    </source>
</evidence>
<dbReference type="InterPro" id="IPR013225">
    <property type="entry name" value="PaaX_C"/>
</dbReference>
<dbReference type="InterPro" id="IPR036388">
    <property type="entry name" value="WH-like_DNA-bd_sf"/>
</dbReference>
<dbReference type="Pfam" id="PF07848">
    <property type="entry name" value="PaaX"/>
    <property type="match status" value="1"/>
</dbReference>
<reference evidence="4 5" key="1">
    <citation type="submission" date="2017-12" db="EMBL/GenBank/DDBJ databases">
        <title>Phylogenetic diversity of female urinary microbiome.</title>
        <authorList>
            <person name="Thomas-White K."/>
            <person name="Wolfe A.J."/>
        </authorList>
    </citation>
    <scope>NUCLEOTIDE SEQUENCE [LARGE SCALE GENOMIC DNA]</scope>
    <source>
        <strain evidence="4 5">UMB0777</strain>
    </source>
</reference>
<dbReference type="EMBL" id="PKJC01000002">
    <property type="protein sequence ID" value="PKZ66893.1"/>
    <property type="molecule type" value="Genomic_DNA"/>
</dbReference>
<comment type="caution">
    <text evidence="4">The sequence shown here is derived from an EMBL/GenBank/DDBJ whole genome shotgun (WGS) entry which is preliminary data.</text>
</comment>
<gene>
    <name evidence="4" type="ORF">CYJ73_03965</name>
</gene>